<keyword evidence="6" id="KW-0862">Zinc</keyword>
<evidence type="ECO:0000256" key="11">
    <source>
        <dbReference type="SAM" id="MobiDB-lite"/>
    </source>
</evidence>
<feature type="domain" description="XPA C-terminal" evidence="12">
    <location>
        <begin position="215"/>
        <end position="266"/>
    </location>
</feature>
<evidence type="ECO:0000313" key="13">
    <source>
        <dbReference type="EMBL" id="CAK8678772.1"/>
    </source>
</evidence>
<dbReference type="Pfam" id="PF01286">
    <property type="entry name" value="XPA_N"/>
    <property type="match status" value="1"/>
</dbReference>
<accession>A0ABP0FK24</accession>
<evidence type="ECO:0000313" key="14">
    <source>
        <dbReference type="Proteomes" id="UP001642483"/>
    </source>
</evidence>
<feature type="compositionally biased region" description="Basic and acidic residues" evidence="11">
    <location>
        <begin position="18"/>
        <end position="40"/>
    </location>
</feature>
<protein>
    <recommendedName>
        <fullName evidence="12">XPA C-terminal domain-containing protein</fullName>
    </recommendedName>
</protein>
<dbReference type="SUPFAM" id="SSF46955">
    <property type="entry name" value="Putative DNA-binding domain"/>
    <property type="match status" value="1"/>
</dbReference>
<evidence type="ECO:0000256" key="9">
    <source>
        <dbReference type="ARBA" id="ARBA00023242"/>
    </source>
</evidence>
<feature type="region of interest" description="Disordered" evidence="11">
    <location>
        <begin position="1"/>
        <end position="60"/>
    </location>
</feature>
<keyword evidence="8" id="KW-0234">DNA repair</keyword>
<keyword evidence="3" id="KW-0479">Metal-binding</keyword>
<dbReference type="Pfam" id="PF05181">
    <property type="entry name" value="XPA_C"/>
    <property type="match status" value="1"/>
</dbReference>
<comment type="caution">
    <text evidence="13">The sequence shown here is derived from an EMBL/GenBank/DDBJ whole genome shotgun (WGS) entry which is preliminary data.</text>
</comment>
<gene>
    <name evidence="13" type="ORF">CVLEPA_LOCUS9057</name>
</gene>
<evidence type="ECO:0000256" key="4">
    <source>
        <dbReference type="ARBA" id="ARBA00022763"/>
    </source>
</evidence>
<sequence>MSKVLRRSTRNAAKVKSKKELQAKERADETMESTIDKKLSVDNTQAESNNSNQLNQEDIDAKEKSVERTVKLITNKNSFVDDTQTETNAISQVKSNNFNEDEKIRVLTPAEKARIERNRQKALLLRQARLSRQQLQGSNTKTSGCSRIIDTGGGFFLEEDDNAVPKKVKRVEEPAPVIAGEMTPCLECDQPFLDSYLMSTYDYPACDNCKDLEEKHAVITKTDSRETYLLSETDLTLREPILKFVVRKNPRNHRWGDMKLYLKLQVEKRALEVWGSLEAIEEERESREKKREIAKRKKFNKKLKQLRQEVRSSLYEAKTAGHVHEYGDEAPCEEDEDMWQKICSSCGHRMTFEKM</sequence>
<comment type="subcellular location">
    <subcellularLocation>
        <location evidence="1">Nucleus</location>
    </subcellularLocation>
</comment>
<dbReference type="SUPFAM" id="SSF57716">
    <property type="entry name" value="Glucocorticoid receptor-like (DNA-binding domain)"/>
    <property type="match status" value="1"/>
</dbReference>
<evidence type="ECO:0000259" key="12">
    <source>
        <dbReference type="Pfam" id="PF05181"/>
    </source>
</evidence>
<dbReference type="InterPro" id="IPR000465">
    <property type="entry name" value="XPA/RAD14"/>
</dbReference>
<dbReference type="InterPro" id="IPR022652">
    <property type="entry name" value="Znf_XPA_CS"/>
</dbReference>
<dbReference type="PANTHER" id="PTHR10142">
    <property type="entry name" value="DNA REPAIR PROTEIN COMPLEMENTING XP-A CELLS"/>
    <property type="match status" value="1"/>
</dbReference>
<dbReference type="NCBIfam" id="TIGR00598">
    <property type="entry name" value="rad14"/>
    <property type="match status" value="1"/>
</dbReference>
<dbReference type="Gene3D" id="3.90.530.10">
    <property type="entry name" value="XPA C-terminal domain"/>
    <property type="match status" value="1"/>
</dbReference>
<evidence type="ECO:0000256" key="1">
    <source>
        <dbReference type="ARBA" id="ARBA00004123"/>
    </source>
</evidence>
<keyword evidence="4" id="KW-0227">DNA damage</keyword>
<keyword evidence="14" id="KW-1185">Reference proteome</keyword>
<dbReference type="InterPro" id="IPR009061">
    <property type="entry name" value="DNA-bd_dom_put_sf"/>
</dbReference>
<evidence type="ECO:0000256" key="7">
    <source>
        <dbReference type="ARBA" id="ARBA00023125"/>
    </source>
</evidence>
<feature type="compositionally biased region" description="Basic residues" evidence="11">
    <location>
        <begin position="1"/>
        <end position="17"/>
    </location>
</feature>
<evidence type="ECO:0000256" key="5">
    <source>
        <dbReference type="ARBA" id="ARBA00022771"/>
    </source>
</evidence>
<proteinExistence type="inferred from homology"/>
<keyword evidence="9" id="KW-0539">Nucleus</keyword>
<dbReference type="PANTHER" id="PTHR10142:SF0">
    <property type="entry name" value="DNA REPAIR PROTEIN COMPLEMENTING XP-A CELLS"/>
    <property type="match status" value="1"/>
</dbReference>
<feature type="compositionally biased region" description="Polar residues" evidence="11">
    <location>
        <begin position="41"/>
        <end position="56"/>
    </location>
</feature>
<evidence type="ECO:0000256" key="8">
    <source>
        <dbReference type="ARBA" id="ARBA00023204"/>
    </source>
</evidence>
<name>A0ABP0FK24_CLALP</name>
<evidence type="ECO:0000256" key="6">
    <source>
        <dbReference type="ARBA" id="ARBA00022833"/>
    </source>
</evidence>
<evidence type="ECO:0000256" key="2">
    <source>
        <dbReference type="ARBA" id="ARBA00005548"/>
    </source>
</evidence>
<organism evidence="13 14">
    <name type="scientific">Clavelina lepadiformis</name>
    <name type="common">Light-bulb sea squirt</name>
    <name type="synonym">Ascidia lepadiformis</name>
    <dbReference type="NCBI Taxonomy" id="159417"/>
    <lineage>
        <taxon>Eukaryota</taxon>
        <taxon>Metazoa</taxon>
        <taxon>Chordata</taxon>
        <taxon>Tunicata</taxon>
        <taxon>Ascidiacea</taxon>
        <taxon>Aplousobranchia</taxon>
        <taxon>Clavelinidae</taxon>
        <taxon>Clavelina</taxon>
    </lineage>
</organism>
<keyword evidence="10" id="KW-0175">Coiled coil</keyword>
<dbReference type="Proteomes" id="UP001642483">
    <property type="component" value="Unassembled WGS sequence"/>
</dbReference>
<dbReference type="InterPro" id="IPR037129">
    <property type="entry name" value="XPA_sf"/>
</dbReference>
<dbReference type="EMBL" id="CAWYQH010000057">
    <property type="protein sequence ID" value="CAK8678772.1"/>
    <property type="molecule type" value="Genomic_DNA"/>
</dbReference>
<keyword evidence="7" id="KW-0238">DNA-binding</keyword>
<evidence type="ECO:0000256" key="3">
    <source>
        <dbReference type="ARBA" id="ARBA00022723"/>
    </source>
</evidence>
<comment type="similarity">
    <text evidence="2">Belongs to the XPA family.</text>
</comment>
<reference evidence="13 14" key="1">
    <citation type="submission" date="2024-02" db="EMBL/GenBank/DDBJ databases">
        <authorList>
            <person name="Daric V."/>
            <person name="Darras S."/>
        </authorList>
    </citation>
    <scope>NUCLEOTIDE SEQUENCE [LARGE SCALE GENOMIC DNA]</scope>
</reference>
<dbReference type="InterPro" id="IPR022656">
    <property type="entry name" value="XPA_C"/>
</dbReference>
<evidence type="ECO:0000256" key="10">
    <source>
        <dbReference type="SAM" id="Coils"/>
    </source>
</evidence>
<keyword evidence="5" id="KW-0863">Zinc-finger</keyword>
<dbReference type="CDD" id="cd21076">
    <property type="entry name" value="DBD_XPA"/>
    <property type="match status" value="1"/>
</dbReference>
<feature type="coiled-coil region" evidence="10">
    <location>
        <begin position="277"/>
        <end position="309"/>
    </location>
</feature>